<dbReference type="Proteomes" id="UP000490386">
    <property type="component" value="Unassembled WGS sequence"/>
</dbReference>
<comment type="caution">
    <text evidence="2">The sequence shown here is derived from an EMBL/GenBank/DDBJ whole genome shotgun (WGS) entry which is preliminary data.</text>
</comment>
<gene>
    <name evidence="2" type="ORF">F8O03_05030</name>
</gene>
<evidence type="ECO:0000256" key="1">
    <source>
        <dbReference type="SAM" id="MobiDB-lite"/>
    </source>
</evidence>
<accession>A0A7J5B696</accession>
<dbReference type="AlphaFoldDB" id="A0A7J5B696"/>
<feature type="compositionally biased region" description="Acidic residues" evidence="1">
    <location>
        <begin position="85"/>
        <end position="121"/>
    </location>
</feature>
<sequence>MPTYAVLLKYEVVSALVIEAESEDEAAKIANEYESEAHDAVEDTDDVRVSSRLWGDGTLEVQTAADDEAAEDLLDEWIDEIESELEDADDEDDDLDEVEAELDPEGDDEVDDFDITTDDEDSAAKKA</sequence>
<reference evidence="2 3" key="1">
    <citation type="submission" date="2019-09" db="EMBL/GenBank/DDBJ databases">
        <title>Phylogeny of genus Pseudoclavibacter and closely related genus.</title>
        <authorList>
            <person name="Li Y."/>
        </authorList>
    </citation>
    <scope>NUCLEOTIDE SEQUENCE [LARGE SCALE GENOMIC DNA]</scope>
    <source>
        <strain evidence="2 3">THG-MD12</strain>
    </source>
</reference>
<feature type="region of interest" description="Disordered" evidence="1">
    <location>
        <begin position="85"/>
        <end position="127"/>
    </location>
</feature>
<dbReference type="OrthoDB" id="5125554at2"/>
<protein>
    <submittedName>
        <fullName evidence="2">Uncharacterized protein</fullName>
    </submittedName>
</protein>
<evidence type="ECO:0000313" key="3">
    <source>
        <dbReference type="Proteomes" id="UP000490386"/>
    </source>
</evidence>
<evidence type="ECO:0000313" key="2">
    <source>
        <dbReference type="EMBL" id="KAB1639688.1"/>
    </source>
</evidence>
<organism evidence="2 3">
    <name type="scientific">Pseudoclavibacter terrae</name>
    <dbReference type="NCBI Taxonomy" id="1530195"/>
    <lineage>
        <taxon>Bacteria</taxon>
        <taxon>Bacillati</taxon>
        <taxon>Actinomycetota</taxon>
        <taxon>Actinomycetes</taxon>
        <taxon>Micrococcales</taxon>
        <taxon>Microbacteriaceae</taxon>
        <taxon>Pseudoclavibacter</taxon>
    </lineage>
</organism>
<dbReference type="RefSeq" id="WP_151422860.1">
    <property type="nucleotide sequence ID" value="NZ_WBJX01000001.1"/>
</dbReference>
<name>A0A7J5B696_9MICO</name>
<dbReference type="EMBL" id="WBJX01000001">
    <property type="protein sequence ID" value="KAB1639688.1"/>
    <property type="molecule type" value="Genomic_DNA"/>
</dbReference>
<keyword evidence="3" id="KW-1185">Reference proteome</keyword>
<proteinExistence type="predicted"/>